<evidence type="ECO:0000313" key="15">
    <source>
        <dbReference type="EMBL" id="KAK2141687.1"/>
    </source>
</evidence>
<keyword evidence="7" id="KW-0735">Signal-anchor</keyword>
<dbReference type="GO" id="GO:0000139">
    <property type="term" value="C:Golgi membrane"/>
    <property type="evidence" value="ECO:0007669"/>
    <property type="project" value="UniProtKB-SubCell"/>
</dbReference>
<proteinExistence type="inferred from homology"/>
<dbReference type="Pfam" id="PF17039">
    <property type="entry name" value="Glyco_tran_10_N"/>
    <property type="match status" value="1"/>
</dbReference>
<evidence type="ECO:0000256" key="12">
    <source>
        <dbReference type="RuleBase" id="RU003832"/>
    </source>
</evidence>
<keyword evidence="8" id="KW-1133">Transmembrane helix</keyword>
<keyword evidence="9 12" id="KW-0333">Golgi apparatus</keyword>
<dbReference type="SUPFAM" id="SSF53756">
    <property type="entry name" value="UDP-Glycosyltransferase/glycogen phosphorylase"/>
    <property type="match status" value="1"/>
</dbReference>
<sequence length="335" mass="37984">MLPRIKVTLITYSTCFLATVVLSIGAWNSYTNESIPTEEEPAPSAKTAKPATTKTILLWSDLYKSRDWAFGFGEMPFRQQCPGSGKCRTTADRAELANADAVVFHIAHMQATLGQSQTLGDLLPARGKPGQVYVFWNHEPPLEGRRSSLTGLRGVFNVTITYRPDSTIYLPLHKIERLSTPTAAPNASYIMAKKTDLACWVVSACQKSHSHRNEYAEELSASMDFDVYGKCGNLTCPSDGMGCFEELSVRYKFYFAFENSYCRDYITEKPFRTLKNNWVPIVLGASNYSAHLPPKSFIDVRDFYSPKSLAQYLRYLDQNDDKYMEYLQSKRFFFL</sequence>
<evidence type="ECO:0000259" key="13">
    <source>
        <dbReference type="Pfam" id="PF00852"/>
    </source>
</evidence>
<feature type="domain" description="Fucosyltransferase C-terminal" evidence="13">
    <location>
        <begin position="192"/>
        <end position="330"/>
    </location>
</feature>
<dbReference type="InterPro" id="IPR038577">
    <property type="entry name" value="GT10-like_C_sf"/>
</dbReference>
<comment type="similarity">
    <text evidence="3 12">Belongs to the glycosyltransferase 10 family.</text>
</comment>
<keyword evidence="5 12" id="KW-0808">Transferase</keyword>
<evidence type="ECO:0000256" key="4">
    <source>
        <dbReference type="ARBA" id="ARBA00022676"/>
    </source>
</evidence>
<dbReference type="Proteomes" id="UP001208570">
    <property type="component" value="Unassembled WGS sequence"/>
</dbReference>
<evidence type="ECO:0000256" key="1">
    <source>
        <dbReference type="ARBA" id="ARBA00004323"/>
    </source>
</evidence>
<name>A0AAD9IVE4_9ANNE</name>
<evidence type="ECO:0000256" key="2">
    <source>
        <dbReference type="ARBA" id="ARBA00004922"/>
    </source>
</evidence>
<dbReference type="PANTHER" id="PTHR48438:SF1">
    <property type="entry name" value="ALPHA-(1,3)-FUCOSYLTRANSFERASE C-RELATED"/>
    <property type="match status" value="1"/>
</dbReference>
<gene>
    <name evidence="15" type="ORF">LSH36_1057g00090</name>
</gene>
<evidence type="ECO:0000256" key="7">
    <source>
        <dbReference type="ARBA" id="ARBA00022968"/>
    </source>
</evidence>
<evidence type="ECO:0000313" key="16">
    <source>
        <dbReference type="Proteomes" id="UP001208570"/>
    </source>
</evidence>
<protein>
    <recommendedName>
        <fullName evidence="12">Fucosyltransferase</fullName>
        <ecNumber evidence="12">2.4.1.-</ecNumber>
    </recommendedName>
</protein>
<comment type="pathway">
    <text evidence="2">Protein modification; protein glycosylation.</text>
</comment>
<keyword evidence="11" id="KW-0325">Glycoprotein</keyword>
<dbReference type="GO" id="GO:0032580">
    <property type="term" value="C:Golgi cisterna membrane"/>
    <property type="evidence" value="ECO:0007669"/>
    <property type="project" value="UniProtKB-SubCell"/>
</dbReference>
<keyword evidence="6 12" id="KW-0812">Transmembrane</keyword>
<comment type="subcellular location">
    <subcellularLocation>
        <location evidence="1">Golgi apparatus membrane</location>
        <topology evidence="1">Single-pass type II membrane protein</topology>
    </subcellularLocation>
    <subcellularLocation>
        <location evidence="12">Golgi apparatus</location>
        <location evidence="12">Golgi stack membrane</location>
        <topology evidence="12">Single-pass type II membrane protein</topology>
    </subcellularLocation>
</comment>
<dbReference type="EC" id="2.4.1.-" evidence="12"/>
<accession>A0AAD9IVE4</accession>
<evidence type="ECO:0000256" key="8">
    <source>
        <dbReference type="ARBA" id="ARBA00022989"/>
    </source>
</evidence>
<evidence type="ECO:0000259" key="14">
    <source>
        <dbReference type="Pfam" id="PF17039"/>
    </source>
</evidence>
<dbReference type="FunFam" id="3.40.50.11660:FF:000004">
    <property type="entry name" value="Glycoprotein 3-alpha-L-fucosyltransferase A"/>
    <property type="match status" value="1"/>
</dbReference>
<feature type="domain" description="Fucosyltransferase N-terminal" evidence="14">
    <location>
        <begin position="53"/>
        <end position="171"/>
    </location>
</feature>
<organism evidence="15 16">
    <name type="scientific">Paralvinella palmiformis</name>
    <dbReference type="NCBI Taxonomy" id="53620"/>
    <lineage>
        <taxon>Eukaryota</taxon>
        <taxon>Metazoa</taxon>
        <taxon>Spiralia</taxon>
        <taxon>Lophotrochozoa</taxon>
        <taxon>Annelida</taxon>
        <taxon>Polychaeta</taxon>
        <taxon>Sedentaria</taxon>
        <taxon>Canalipalpata</taxon>
        <taxon>Terebellida</taxon>
        <taxon>Terebelliformia</taxon>
        <taxon>Alvinellidae</taxon>
        <taxon>Paralvinella</taxon>
    </lineage>
</organism>
<dbReference type="InterPro" id="IPR031481">
    <property type="entry name" value="Glyco_tran_10_N"/>
</dbReference>
<evidence type="ECO:0000256" key="9">
    <source>
        <dbReference type="ARBA" id="ARBA00023034"/>
    </source>
</evidence>
<keyword evidence="4 12" id="KW-0328">Glycosyltransferase</keyword>
<dbReference type="GO" id="GO:0008417">
    <property type="term" value="F:fucosyltransferase activity"/>
    <property type="evidence" value="ECO:0007669"/>
    <property type="project" value="InterPro"/>
</dbReference>
<keyword evidence="16" id="KW-1185">Reference proteome</keyword>
<evidence type="ECO:0000256" key="6">
    <source>
        <dbReference type="ARBA" id="ARBA00022692"/>
    </source>
</evidence>
<dbReference type="PANTHER" id="PTHR48438">
    <property type="entry name" value="ALPHA-(1,3)-FUCOSYLTRANSFERASE C-RELATED"/>
    <property type="match status" value="1"/>
</dbReference>
<dbReference type="EMBL" id="JAODUP010001057">
    <property type="protein sequence ID" value="KAK2141687.1"/>
    <property type="molecule type" value="Genomic_DNA"/>
</dbReference>
<evidence type="ECO:0000256" key="11">
    <source>
        <dbReference type="ARBA" id="ARBA00023180"/>
    </source>
</evidence>
<dbReference type="InterPro" id="IPR001503">
    <property type="entry name" value="Glyco_trans_10"/>
</dbReference>
<dbReference type="Gene3D" id="3.40.50.11660">
    <property type="entry name" value="Glycosyl transferase family 10, C-terminal domain"/>
    <property type="match status" value="1"/>
</dbReference>
<dbReference type="Pfam" id="PF00852">
    <property type="entry name" value="Glyco_transf_10"/>
    <property type="match status" value="1"/>
</dbReference>
<evidence type="ECO:0000256" key="10">
    <source>
        <dbReference type="ARBA" id="ARBA00023136"/>
    </source>
</evidence>
<evidence type="ECO:0000256" key="3">
    <source>
        <dbReference type="ARBA" id="ARBA00008919"/>
    </source>
</evidence>
<evidence type="ECO:0000256" key="5">
    <source>
        <dbReference type="ARBA" id="ARBA00022679"/>
    </source>
</evidence>
<keyword evidence="10" id="KW-0472">Membrane</keyword>
<comment type="caution">
    <text evidence="15">The sequence shown here is derived from an EMBL/GenBank/DDBJ whole genome shotgun (WGS) entry which is preliminary data.</text>
</comment>
<dbReference type="InterPro" id="IPR055270">
    <property type="entry name" value="Glyco_tran_10_C"/>
</dbReference>
<dbReference type="AlphaFoldDB" id="A0AAD9IVE4"/>
<reference evidence="15" key="1">
    <citation type="journal article" date="2023" name="Mol. Biol. Evol.">
        <title>Third-Generation Sequencing Reveals the Adaptive Role of the Epigenome in Three Deep-Sea Polychaetes.</title>
        <authorList>
            <person name="Perez M."/>
            <person name="Aroh O."/>
            <person name="Sun Y."/>
            <person name="Lan Y."/>
            <person name="Juniper S.K."/>
            <person name="Young C.R."/>
            <person name="Angers B."/>
            <person name="Qian P.Y."/>
        </authorList>
    </citation>
    <scope>NUCLEOTIDE SEQUENCE</scope>
    <source>
        <strain evidence="15">P08H-3</strain>
    </source>
</reference>